<organism evidence="1 2">
    <name type="scientific">Wuchereria bancrofti</name>
    <dbReference type="NCBI Taxonomy" id="6293"/>
    <lineage>
        <taxon>Eukaryota</taxon>
        <taxon>Metazoa</taxon>
        <taxon>Ecdysozoa</taxon>
        <taxon>Nematoda</taxon>
        <taxon>Chromadorea</taxon>
        <taxon>Rhabditida</taxon>
        <taxon>Spirurina</taxon>
        <taxon>Spiruromorpha</taxon>
        <taxon>Filarioidea</taxon>
        <taxon>Onchocercidae</taxon>
        <taxon>Wuchereria</taxon>
    </lineage>
</organism>
<comment type="caution">
    <text evidence="1">The sequence shown here is derived from an EMBL/GenBank/DDBJ whole genome shotgun (WGS) entry which is preliminary data.</text>
</comment>
<evidence type="ECO:0000313" key="2">
    <source>
        <dbReference type="Proteomes" id="UP000004810"/>
    </source>
</evidence>
<gene>
    <name evidence="1" type="ORF">WUBG_10039</name>
</gene>
<sequence length="54" mass="5940">IDGTANNLDLYPLMCYILGVIPAPNNGTIQHMLEVLKMPITTTNLLSTKQIEVI</sequence>
<proteinExistence type="predicted"/>
<feature type="non-terminal residue" evidence="1">
    <location>
        <position position="1"/>
    </location>
</feature>
<dbReference type="Proteomes" id="UP000004810">
    <property type="component" value="Unassembled WGS sequence"/>
</dbReference>
<reference evidence="2" key="1">
    <citation type="submission" date="2012-08" db="EMBL/GenBank/DDBJ databases">
        <title>The Genome Sequence of Wuchereria bancrofti.</title>
        <authorList>
            <person name="Nutman T.B."/>
            <person name="Fink D.L."/>
            <person name="Russ C."/>
            <person name="Young S."/>
            <person name="Zeng Q."/>
            <person name="Koehrsen M."/>
            <person name="Alvarado L."/>
            <person name="Berlin A."/>
            <person name="Chapman S.B."/>
            <person name="Chen Z."/>
            <person name="Freedman E."/>
            <person name="Gellesch M."/>
            <person name="Goldberg J."/>
            <person name="Griggs A."/>
            <person name="Gujja S."/>
            <person name="Heilman E.R."/>
            <person name="Heiman D."/>
            <person name="Hepburn T."/>
            <person name="Howarth C."/>
            <person name="Jen D."/>
            <person name="Larson L."/>
            <person name="Lewis B."/>
            <person name="Mehta T."/>
            <person name="Park D."/>
            <person name="Pearson M."/>
            <person name="Roberts A."/>
            <person name="Saif S."/>
            <person name="Shea T."/>
            <person name="Shenoy N."/>
            <person name="Sisk P."/>
            <person name="Stolte C."/>
            <person name="Sykes S."/>
            <person name="Walk T."/>
            <person name="White J."/>
            <person name="Yandava C."/>
            <person name="Haas B."/>
            <person name="Henn M.R."/>
            <person name="Nusbaum C."/>
            <person name="Birren B."/>
        </authorList>
    </citation>
    <scope>NUCLEOTIDE SEQUENCE [LARGE SCALE GENOMIC DNA]</scope>
    <source>
        <strain evidence="2">NA</strain>
    </source>
</reference>
<protein>
    <submittedName>
        <fullName evidence="1">Uncharacterized protein</fullName>
    </submittedName>
</protein>
<dbReference type="Gene3D" id="3.40.720.10">
    <property type="entry name" value="Alkaline Phosphatase, subunit A"/>
    <property type="match status" value="1"/>
</dbReference>
<evidence type="ECO:0000313" key="1">
    <source>
        <dbReference type="EMBL" id="EJW79053.1"/>
    </source>
</evidence>
<dbReference type="EMBL" id="ADBV01005894">
    <property type="protein sequence ID" value="EJW79053.1"/>
    <property type="molecule type" value="Genomic_DNA"/>
</dbReference>
<dbReference type="AlphaFoldDB" id="J9EAB2"/>
<accession>J9EAB2</accession>
<dbReference type="InterPro" id="IPR017850">
    <property type="entry name" value="Alkaline_phosphatase_core_sf"/>
</dbReference>
<name>J9EAB2_WUCBA</name>